<gene>
    <name evidence="3" type="ORF">KIPB_006448</name>
</gene>
<name>A0A9K3GJR6_9EUKA</name>
<dbReference type="OrthoDB" id="8119704at2759"/>
<protein>
    <recommendedName>
        <fullName evidence="2">AB hydrolase-1 domain-containing protein</fullName>
    </recommendedName>
</protein>
<accession>A0A9K3GJR6</accession>
<organism evidence="3 4">
    <name type="scientific">Kipferlia bialata</name>
    <dbReference type="NCBI Taxonomy" id="797122"/>
    <lineage>
        <taxon>Eukaryota</taxon>
        <taxon>Metamonada</taxon>
        <taxon>Carpediemonas-like organisms</taxon>
        <taxon>Kipferlia</taxon>
    </lineage>
</organism>
<dbReference type="EMBL" id="BDIP01001657">
    <property type="protein sequence ID" value="GIQ84870.1"/>
    <property type="molecule type" value="Genomic_DNA"/>
</dbReference>
<dbReference type="Pfam" id="PF00561">
    <property type="entry name" value="Abhydrolase_1"/>
    <property type="match status" value="1"/>
</dbReference>
<feature type="domain" description="AB hydrolase-1" evidence="2">
    <location>
        <begin position="24"/>
        <end position="106"/>
    </location>
</feature>
<dbReference type="InterPro" id="IPR000073">
    <property type="entry name" value="AB_hydrolase_1"/>
</dbReference>
<feature type="region of interest" description="Disordered" evidence="1">
    <location>
        <begin position="307"/>
        <end position="334"/>
    </location>
</feature>
<evidence type="ECO:0000313" key="4">
    <source>
        <dbReference type="Proteomes" id="UP000265618"/>
    </source>
</evidence>
<sequence length="334" mass="36378">SQTFQLNLTYRAPARHAPRALAEYPVLILPGLFLSADITAHTLQPSVAWAGFPCYSLSMRGHGSSQLASVQKPGKVSLKDYKDDVMAAIAHIDALGRRRPVVVAHSAMCNVIGSIIADNEELPGVIYLNGTPTRPKAMMGRVMMQHPFRWMGGLIANRITNVVRRSALLSEYMLTEETPATLAGELQSKLSNESRKVIMNLFWGGASKGSRCVIPSRTALVGDEADGMITPDLIRKTADDLGVTASFTATGGHVGYHNRDWRAQAELVVASLLRWFGVEDVDVESEDEMLAPGSVLSPLSKVARHRAGVALRGRERGEDEVDQVSTDDEVEEEM</sequence>
<keyword evidence="4" id="KW-1185">Reference proteome</keyword>
<evidence type="ECO:0000256" key="1">
    <source>
        <dbReference type="SAM" id="MobiDB-lite"/>
    </source>
</evidence>
<reference evidence="3 4" key="1">
    <citation type="journal article" date="2018" name="PLoS ONE">
        <title>The draft genome of Kipferlia bialata reveals reductive genome evolution in fornicate parasites.</title>
        <authorList>
            <person name="Tanifuji G."/>
            <person name="Takabayashi S."/>
            <person name="Kume K."/>
            <person name="Takagi M."/>
            <person name="Nakayama T."/>
            <person name="Kamikawa R."/>
            <person name="Inagaki Y."/>
            <person name="Hashimoto T."/>
        </authorList>
    </citation>
    <scope>NUCLEOTIDE SEQUENCE [LARGE SCALE GENOMIC DNA]</scope>
    <source>
        <strain evidence="3">NY0173</strain>
    </source>
</reference>
<evidence type="ECO:0000313" key="3">
    <source>
        <dbReference type="EMBL" id="GIQ84870.1"/>
    </source>
</evidence>
<dbReference type="InterPro" id="IPR029058">
    <property type="entry name" value="AB_hydrolase_fold"/>
</dbReference>
<proteinExistence type="predicted"/>
<evidence type="ECO:0000259" key="2">
    <source>
        <dbReference type="Pfam" id="PF00561"/>
    </source>
</evidence>
<feature type="non-terminal residue" evidence="3">
    <location>
        <position position="1"/>
    </location>
</feature>
<dbReference type="Gene3D" id="3.40.50.1820">
    <property type="entry name" value="alpha/beta hydrolase"/>
    <property type="match status" value="1"/>
</dbReference>
<dbReference type="AlphaFoldDB" id="A0A9K3GJR6"/>
<feature type="compositionally biased region" description="Acidic residues" evidence="1">
    <location>
        <begin position="318"/>
        <end position="334"/>
    </location>
</feature>
<comment type="caution">
    <text evidence="3">The sequence shown here is derived from an EMBL/GenBank/DDBJ whole genome shotgun (WGS) entry which is preliminary data.</text>
</comment>
<dbReference type="SUPFAM" id="SSF53474">
    <property type="entry name" value="alpha/beta-Hydrolases"/>
    <property type="match status" value="1"/>
</dbReference>
<dbReference type="Proteomes" id="UP000265618">
    <property type="component" value="Unassembled WGS sequence"/>
</dbReference>